<evidence type="ECO:0000259" key="3">
    <source>
        <dbReference type="PROSITE" id="PS00624"/>
    </source>
</evidence>
<proteinExistence type="inferred from homology"/>
<dbReference type="KEGG" id="nlo:107223300"/>
<keyword evidence="4" id="KW-1185">Reference proteome</keyword>
<dbReference type="InterPro" id="IPR036188">
    <property type="entry name" value="FAD/NAD-bd_sf"/>
</dbReference>
<dbReference type="PANTHER" id="PTHR11552:SF217">
    <property type="entry name" value="GLUCOSE DEHYDROGENASE [FAD, QUINONE]"/>
    <property type="match status" value="1"/>
</dbReference>
<dbReference type="Pfam" id="PF05199">
    <property type="entry name" value="GMC_oxred_C"/>
    <property type="match status" value="1"/>
</dbReference>
<comment type="cofactor">
    <cofactor evidence="2">
        <name>FAD</name>
        <dbReference type="ChEBI" id="CHEBI:57692"/>
    </cofactor>
</comment>
<dbReference type="PIRSF" id="PIRSF000137">
    <property type="entry name" value="Alcohol_oxidase"/>
    <property type="match status" value="1"/>
</dbReference>
<feature type="binding site" evidence="2">
    <location>
        <position position="281"/>
    </location>
    <ligand>
        <name>FAD</name>
        <dbReference type="ChEBI" id="CHEBI:57692"/>
    </ligand>
</feature>
<dbReference type="Proteomes" id="UP000829291">
    <property type="component" value="Chromosome 1"/>
</dbReference>
<dbReference type="InParanoid" id="A0A6J0BWG8"/>
<comment type="similarity">
    <text evidence="1">Belongs to the GMC oxidoreductase family.</text>
</comment>
<evidence type="ECO:0000313" key="4">
    <source>
        <dbReference type="Proteomes" id="UP000829291"/>
    </source>
</evidence>
<dbReference type="SUPFAM" id="SSF51905">
    <property type="entry name" value="FAD/NAD(P)-binding domain"/>
    <property type="match status" value="1"/>
</dbReference>
<sequence length="612" mass="66298">MTYSFSPPSTCNVSLPGPTFQSLCNASAILVFMSLLDEFTRVDEKVSGICERITSIKEPADVYDYIVIGGGGAGSVVAARLSEVQNVTVLVLEAGDDESAVAQIPSLTLDLIGSETDWNYDTSNETNCCMSTNGSCSWSGGRSLGGSTVITGMTYARGNPTDFDNWAAMGNEGWSYKDVLPFFLKSEDNGEIDRVGREYHATGGPLSVERFPYQHPLGYTILQAAIQSGFGVSNDLNGEKRTGFSIPQATQKKGVRRSSARAFLWPARNRKNLDVSLNSYVTKVVVENDRAVGVEYYKNGDLKTVKVNREVILSSGAIKTPHILLHSGIGPKDHLTSFGIDVVKDLPGVGMNLHDQPGFSIPFTVNEPDVYYNNWATATEYLAFQTGPLSSATPIEITSALASNETSDDHPDIQIYPTISPTNCAPGEIDALQSTGKQTITFTTTYTHVKSRGRISLASNDPFQDPIIWANYLDDDRDVNGLLQGIEHILRLADTEAFKVQNFTMAATVIEACSNFTFPSSEYWACAVRQDTVPQFHQVGSCKMGPSSDPLAVVDSQLRVHGITGLRVADASIMPQVTSANVGAPTIMIGERAADFIKKAMYSTDCSKNLKL</sequence>
<name>A0A6J0BWG8_NEOLC</name>
<keyword evidence="2" id="KW-0285">Flavoprotein</keyword>
<evidence type="ECO:0000256" key="2">
    <source>
        <dbReference type="PIRSR" id="PIRSR000137-2"/>
    </source>
</evidence>
<dbReference type="PROSITE" id="PS00624">
    <property type="entry name" value="GMC_OXRED_2"/>
    <property type="match status" value="1"/>
</dbReference>
<dbReference type="InterPro" id="IPR007867">
    <property type="entry name" value="GMC_OxRtase_C"/>
</dbReference>
<accession>A0A6J0BWG8</accession>
<dbReference type="Pfam" id="PF00732">
    <property type="entry name" value="GMC_oxred_N"/>
    <property type="match status" value="1"/>
</dbReference>
<organism evidence="4 5">
    <name type="scientific">Neodiprion lecontei</name>
    <name type="common">Redheaded pine sawfly</name>
    <dbReference type="NCBI Taxonomy" id="441921"/>
    <lineage>
        <taxon>Eukaryota</taxon>
        <taxon>Metazoa</taxon>
        <taxon>Ecdysozoa</taxon>
        <taxon>Arthropoda</taxon>
        <taxon>Hexapoda</taxon>
        <taxon>Insecta</taxon>
        <taxon>Pterygota</taxon>
        <taxon>Neoptera</taxon>
        <taxon>Endopterygota</taxon>
        <taxon>Hymenoptera</taxon>
        <taxon>Tenthredinoidea</taxon>
        <taxon>Diprionidae</taxon>
        <taxon>Diprioninae</taxon>
        <taxon>Neodiprion</taxon>
    </lineage>
</organism>
<dbReference type="Gene3D" id="3.30.560.10">
    <property type="entry name" value="Glucose Oxidase, domain 3"/>
    <property type="match status" value="1"/>
</dbReference>
<keyword evidence="2" id="KW-0274">FAD</keyword>
<dbReference type="GeneID" id="107223300"/>
<evidence type="ECO:0000313" key="5">
    <source>
        <dbReference type="RefSeq" id="XP_015518428.2"/>
    </source>
</evidence>
<evidence type="ECO:0000256" key="1">
    <source>
        <dbReference type="ARBA" id="ARBA00010790"/>
    </source>
</evidence>
<dbReference type="Gene3D" id="3.50.50.60">
    <property type="entry name" value="FAD/NAD(P)-binding domain"/>
    <property type="match status" value="1"/>
</dbReference>
<dbReference type="GO" id="GO:0016614">
    <property type="term" value="F:oxidoreductase activity, acting on CH-OH group of donors"/>
    <property type="evidence" value="ECO:0007669"/>
    <property type="project" value="InterPro"/>
</dbReference>
<dbReference type="OrthoDB" id="269227at2759"/>
<dbReference type="RefSeq" id="XP_046598393.1">
    <property type="nucleotide sequence ID" value="XM_046742437.1"/>
</dbReference>
<dbReference type="InterPro" id="IPR000172">
    <property type="entry name" value="GMC_OxRdtase_N"/>
</dbReference>
<feature type="domain" description="Glucose-methanol-choline oxidoreductase N-terminal" evidence="3">
    <location>
        <begin position="316"/>
        <end position="330"/>
    </location>
</feature>
<dbReference type="SUPFAM" id="SSF54373">
    <property type="entry name" value="FAD-linked reductases, C-terminal domain"/>
    <property type="match status" value="1"/>
</dbReference>
<gene>
    <name evidence="5 6" type="primary">LOC107223300</name>
</gene>
<reference evidence="5 6" key="1">
    <citation type="submission" date="2025-05" db="UniProtKB">
        <authorList>
            <consortium name="RefSeq"/>
        </authorList>
    </citation>
    <scope>IDENTIFICATION</scope>
    <source>
        <tissue evidence="5 6">Thorax and Abdomen</tissue>
    </source>
</reference>
<dbReference type="PANTHER" id="PTHR11552">
    <property type="entry name" value="GLUCOSE-METHANOL-CHOLINE GMC OXIDOREDUCTASE"/>
    <property type="match status" value="1"/>
</dbReference>
<dbReference type="GO" id="GO:0050660">
    <property type="term" value="F:flavin adenine dinucleotide binding"/>
    <property type="evidence" value="ECO:0007669"/>
    <property type="project" value="InterPro"/>
</dbReference>
<protein>
    <submittedName>
        <fullName evidence="5 6">Glucose dehydrogenase [FAD, quinone]-like</fullName>
    </submittedName>
</protein>
<evidence type="ECO:0000313" key="6">
    <source>
        <dbReference type="RefSeq" id="XP_046598393.1"/>
    </source>
</evidence>
<dbReference type="RefSeq" id="XP_015518428.2">
    <property type="nucleotide sequence ID" value="XM_015662942.2"/>
</dbReference>
<dbReference type="InterPro" id="IPR012132">
    <property type="entry name" value="GMC_OxRdtase"/>
</dbReference>